<dbReference type="InterPro" id="IPR041413">
    <property type="entry name" value="MLTR_LBD"/>
</dbReference>
<accession>A0A5N5WBG6</accession>
<proteinExistence type="predicted"/>
<feature type="region of interest" description="Disordered" evidence="1">
    <location>
        <begin position="1"/>
        <end position="28"/>
    </location>
</feature>
<dbReference type="PROSITE" id="PS50943">
    <property type="entry name" value="HTH_CROC1"/>
    <property type="match status" value="1"/>
</dbReference>
<dbReference type="Proteomes" id="UP000327000">
    <property type="component" value="Unassembled WGS sequence"/>
</dbReference>
<dbReference type="PANTHER" id="PTHR35010">
    <property type="entry name" value="BLL4672 PROTEIN-RELATED"/>
    <property type="match status" value="1"/>
</dbReference>
<keyword evidence="4" id="KW-1185">Reference proteome</keyword>
<evidence type="ECO:0000313" key="4">
    <source>
        <dbReference type="Proteomes" id="UP000327000"/>
    </source>
</evidence>
<dbReference type="SUPFAM" id="SSF47413">
    <property type="entry name" value="lambda repressor-like DNA-binding domains"/>
    <property type="match status" value="1"/>
</dbReference>
<dbReference type="SMART" id="SM00530">
    <property type="entry name" value="HTH_XRE"/>
    <property type="match status" value="1"/>
</dbReference>
<name>A0A5N5WBG6_STRMB</name>
<dbReference type="Gene3D" id="3.30.450.180">
    <property type="match status" value="1"/>
</dbReference>
<sequence>MGEFLRTRRGRIGPADVGLPTGPGARRAPGLRREELAALAGVSVDYYARIEQGRETAPSDAVLDALARVLRLTDDEHAHLFALADRAAGRSPRRRPAAPRPVGQGLRLLLEAVRPGPAYVLNETNDVLAANPEGYALMPGLGDWPPGRRNTVRYTFLHPAARSVFADWRRVARNCVAHLRTVEPAAPAATAVLVAELSAADREFAALWGRHEVLVKRGGATDFDHPVIGRVTLANEVLTTAHPGNRLLLYQAAPGTPEHDALVLLAMAAEGTGGGSGPHLECWERHENG</sequence>
<feature type="compositionally biased region" description="Low complexity" evidence="1">
    <location>
        <begin position="18"/>
        <end position="28"/>
    </location>
</feature>
<evidence type="ECO:0000313" key="3">
    <source>
        <dbReference type="EMBL" id="KAB7847320.1"/>
    </source>
</evidence>
<feature type="domain" description="HTH cro/C1-type" evidence="2">
    <location>
        <begin position="25"/>
        <end position="77"/>
    </location>
</feature>
<dbReference type="OrthoDB" id="3542608at2"/>
<dbReference type="InterPro" id="IPR010982">
    <property type="entry name" value="Lambda_DNA-bd_dom_sf"/>
</dbReference>
<evidence type="ECO:0000256" key="1">
    <source>
        <dbReference type="SAM" id="MobiDB-lite"/>
    </source>
</evidence>
<dbReference type="GO" id="GO:0003677">
    <property type="term" value="F:DNA binding"/>
    <property type="evidence" value="ECO:0007669"/>
    <property type="project" value="InterPro"/>
</dbReference>
<gene>
    <name evidence="3" type="ORF">FRZ00_11130</name>
</gene>
<organism evidence="3 4">
    <name type="scientific">Streptomyces mobaraensis</name>
    <name type="common">Streptoverticillium mobaraense</name>
    <dbReference type="NCBI Taxonomy" id="35621"/>
    <lineage>
        <taxon>Bacteria</taxon>
        <taxon>Bacillati</taxon>
        <taxon>Actinomycetota</taxon>
        <taxon>Actinomycetes</taxon>
        <taxon>Kitasatosporales</taxon>
        <taxon>Streptomycetaceae</taxon>
        <taxon>Streptomyces</taxon>
    </lineage>
</organism>
<dbReference type="AlphaFoldDB" id="A0A5N5WBG6"/>
<dbReference type="Pfam" id="PF17765">
    <property type="entry name" value="MLTR_LBD"/>
    <property type="match status" value="1"/>
</dbReference>
<dbReference type="Pfam" id="PF13560">
    <property type="entry name" value="HTH_31"/>
    <property type="match status" value="1"/>
</dbReference>
<evidence type="ECO:0000259" key="2">
    <source>
        <dbReference type="PROSITE" id="PS50943"/>
    </source>
</evidence>
<dbReference type="EMBL" id="VOKX01000016">
    <property type="protein sequence ID" value="KAB7847320.1"/>
    <property type="molecule type" value="Genomic_DNA"/>
</dbReference>
<dbReference type="Gene3D" id="1.10.260.40">
    <property type="entry name" value="lambda repressor-like DNA-binding domains"/>
    <property type="match status" value="1"/>
</dbReference>
<dbReference type="PANTHER" id="PTHR35010:SF2">
    <property type="entry name" value="BLL4672 PROTEIN"/>
    <property type="match status" value="1"/>
</dbReference>
<reference evidence="3 4" key="1">
    <citation type="journal article" date="2019" name="Microb. Cell Fact.">
        <title>Exploring novel herbicidin analogues by transcriptional regulator overexpression and MS/MS molecular networking.</title>
        <authorList>
            <person name="Shi Y."/>
            <person name="Gu R."/>
            <person name="Li Y."/>
            <person name="Wang X."/>
            <person name="Ren W."/>
            <person name="Li X."/>
            <person name="Wang L."/>
            <person name="Xie Y."/>
            <person name="Hong B."/>
        </authorList>
    </citation>
    <scope>NUCLEOTIDE SEQUENCE [LARGE SCALE GENOMIC DNA]</scope>
    <source>
        <strain evidence="3 4">US-43</strain>
    </source>
</reference>
<comment type="caution">
    <text evidence="3">The sequence shown here is derived from an EMBL/GenBank/DDBJ whole genome shotgun (WGS) entry which is preliminary data.</text>
</comment>
<protein>
    <submittedName>
        <fullName evidence="3">Helix-turn-helix transcriptional regulator</fullName>
    </submittedName>
</protein>
<dbReference type="InterPro" id="IPR001387">
    <property type="entry name" value="Cro/C1-type_HTH"/>
</dbReference>
<dbReference type="CDD" id="cd00093">
    <property type="entry name" value="HTH_XRE"/>
    <property type="match status" value="1"/>
</dbReference>